<protein>
    <submittedName>
        <fullName evidence="6">TetR/AcrR family transcriptional regulator</fullName>
    </submittedName>
</protein>
<accession>A0A2N5Y1I7</accession>
<dbReference type="PROSITE" id="PS50977">
    <property type="entry name" value="HTH_TETR_2"/>
    <property type="match status" value="1"/>
</dbReference>
<organism evidence="6 7">
    <name type="scientific">Kineobactrum sediminis</name>
    <dbReference type="NCBI Taxonomy" id="1905677"/>
    <lineage>
        <taxon>Bacteria</taxon>
        <taxon>Pseudomonadati</taxon>
        <taxon>Pseudomonadota</taxon>
        <taxon>Gammaproteobacteria</taxon>
        <taxon>Cellvibrionales</taxon>
        <taxon>Halieaceae</taxon>
        <taxon>Kineobactrum</taxon>
    </lineage>
</organism>
<evidence type="ECO:0000256" key="1">
    <source>
        <dbReference type="ARBA" id="ARBA00023015"/>
    </source>
</evidence>
<comment type="caution">
    <text evidence="6">The sequence shown here is derived from an EMBL/GenBank/DDBJ whole genome shotgun (WGS) entry which is preliminary data.</text>
</comment>
<dbReference type="PRINTS" id="PR00455">
    <property type="entry name" value="HTHTETR"/>
</dbReference>
<dbReference type="PANTHER" id="PTHR30055:SF220">
    <property type="entry name" value="TETR-FAMILY REGULATORY PROTEIN"/>
    <property type="match status" value="1"/>
</dbReference>
<gene>
    <name evidence="6" type="ORF">CWI75_10640</name>
</gene>
<keyword evidence="3" id="KW-0804">Transcription</keyword>
<sequence length="220" mass="24098">MNRERHVVSKTEKNKRYHHGDLRNALIIAAATLIEERGSEDFAMIDAARRAGVSSAAPYRHFKDKTALLEAVLEFAFFTLGLEAEACAAKEEQGSVDAIIAIGKGYIRFVTGHPQFYSLMWGDSSLRQVAKPDHNASSSGFYVLEDTVRAWCLKIGRSDEDALALSIKLWAMAHGLSGIAMHGHIDRFLPGADVYALLESTTHTFLEGVKHSKPGSGLAL</sequence>
<proteinExistence type="predicted"/>
<dbReference type="SUPFAM" id="SSF48498">
    <property type="entry name" value="Tetracyclin repressor-like, C-terminal domain"/>
    <property type="match status" value="1"/>
</dbReference>
<dbReference type="InterPro" id="IPR001647">
    <property type="entry name" value="HTH_TetR"/>
</dbReference>
<dbReference type="OrthoDB" id="5293556at2"/>
<dbReference type="InterPro" id="IPR025996">
    <property type="entry name" value="MT1864/Rv1816-like_C"/>
</dbReference>
<evidence type="ECO:0000313" key="7">
    <source>
        <dbReference type="Proteomes" id="UP000234845"/>
    </source>
</evidence>
<evidence type="ECO:0000256" key="3">
    <source>
        <dbReference type="ARBA" id="ARBA00023163"/>
    </source>
</evidence>
<name>A0A2N5Y1I7_9GAMM</name>
<dbReference type="GO" id="GO:0003700">
    <property type="term" value="F:DNA-binding transcription factor activity"/>
    <property type="evidence" value="ECO:0007669"/>
    <property type="project" value="TreeGrafter"/>
</dbReference>
<keyword evidence="7" id="KW-1185">Reference proteome</keyword>
<dbReference type="AlphaFoldDB" id="A0A2N5Y1I7"/>
<reference evidence="7" key="1">
    <citation type="submission" date="2017-11" db="EMBL/GenBank/DDBJ databases">
        <title>The draft genome sequence of Chromatocurvus sp. F02.</title>
        <authorList>
            <person name="Du Z.-J."/>
            <person name="Chang Y.-Q."/>
        </authorList>
    </citation>
    <scope>NUCLEOTIDE SEQUENCE [LARGE SCALE GENOMIC DNA]</scope>
    <source>
        <strain evidence="7">F02</strain>
    </source>
</reference>
<dbReference type="InterPro" id="IPR036271">
    <property type="entry name" value="Tet_transcr_reg_TetR-rel_C_sf"/>
</dbReference>
<keyword evidence="2 4" id="KW-0238">DNA-binding</keyword>
<dbReference type="InterPro" id="IPR009057">
    <property type="entry name" value="Homeodomain-like_sf"/>
</dbReference>
<dbReference type="InterPro" id="IPR050109">
    <property type="entry name" value="HTH-type_TetR-like_transc_reg"/>
</dbReference>
<dbReference type="EMBL" id="PKLZ01000008">
    <property type="protein sequence ID" value="PLW82229.1"/>
    <property type="molecule type" value="Genomic_DNA"/>
</dbReference>
<dbReference type="PANTHER" id="PTHR30055">
    <property type="entry name" value="HTH-TYPE TRANSCRIPTIONAL REGULATOR RUTR"/>
    <property type="match status" value="1"/>
</dbReference>
<feature type="domain" description="HTH tetR-type" evidence="5">
    <location>
        <begin position="20"/>
        <end position="80"/>
    </location>
</feature>
<evidence type="ECO:0000259" key="5">
    <source>
        <dbReference type="PROSITE" id="PS50977"/>
    </source>
</evidence>
<evidence type="ECO:0000313" key="6">
    <source>
        <dbReference type="EMBL" id="PLW82229.1"/>
    </source>
</evidence>
<dbReference type="Gene3D" id="1.10.357.10">
    <property type="entry name" value="Tetracycline Repressor, domain 2"/>
    <property type="match status" value="1"/>
</dbReference>
<dbReference type="Proteomes" id="UP000234845">
    <property type="component" value="Unassembled WGS sequence"/>
</dbReference>
<dbReference type="Pfam" id="PF00440">
    <property type="entry name" value="TetR_N"/>
    <property type="match status" value="1"/>
</dbReference>
<dbReference type="Pfam" id="PF13305">
    <property type="entry name" value="TetR_C_33"/>
    <property type="match status" value="1"/>
</dbReference>
<dbReference type="SUPFAM" id="SSF46689">
    <property type="entry name" value="Homeodomain-like"/>
    <property type="match status" value="1"/>
</dbReference>
<feature type="DNA-binding region" description="H-T-H motif" evidence="4">
    <location>
        <begin position="43"/>
        <end position="62"/>
    </location>
</feature>
<evidence type="ECO:0000256" key="2">
    <source>
        <dbReference type="ARBA" id="ARBA00023125"/>
    </source>
</evidence>
<dbReference type="RefSeq" id="WP_101521481.1">
    <property type="nucleotide sequence ID" value="NZ_PKLZ01000008.1"/>
</dbReference>
<dbReference type="GO" id="GO:0000976">
    <property type="term" value="F:transcription cis-regulatory region binding"/>
    <property type="evidence" value="ECO:0007669"/>
    <property type="project" value="TreeGrafter"/>
</dbReference>
<keyword evidence="1" id="KW-0805">Transcription regulation</keyword>
<evidence type="ECO:0000256" key="4">
    <source>
        <dbReference type="PROSITE-ProRule" id="PRU00335"/>
    </source>
</evidence>